<dbReference type="PANTHER" id="PTHR23198">
    <property type="entry name" value="NUCLEOPORIN"/>
    <property type="match status" value="1"/>
</dbReference>
<evidence type="ECO:0000313" key="14">
    <source>
        <dbReference type="EnsemblMetazoa" id="XP_022662711"/>
    </source>
</evidence>
<keyword evidence="5" id="KW-0813">Transport</keyword>
<dbReference type="PROSITE" id="PS51434">
    <property type="entry name" value="NUP_C"/>
    <property type="match status" value="1"/>
</dbReference>
<dbReference type="GO" id="GO:0017056">
    <property type="term" value="F:structural constituent of nuclear pore"/>
    <property type="evidence" value="ECO:0007669"/>
    <property type="project" value="InterPro"/>
</dbReference>
<organism evidence="14 15">
    <name type="scientific">Varroa destructor</name>
    <name type="common">Honeybee mite</name>
    <dbReference type="NCBI Taxonomy" id="109461"/>
    <lineage>
        <taxon>Eukaryota</taxon>
        <taxon>Metazoa</taxon>
        <taxon>Ecdysozoa</taxon>
        <taxon>Arthropoda</taxon>
        <taxon>Chelicerata</taxon>
        <taxon>Arachnida</taxon>
        <taxon>Acari</taxon>
        <taxon>Parasitiformes</taxon>
        <taxon>Mesostigmata</taxon>
        <taxon>Gamasina</taxon>
        <taxon>Dermanyssoidea</taxon>
        <taxon>Varroidae</taxon>
        <taxon>Varroa</taxon>
    </lineage>
</organism>
<feature type="region of interest" description="Disordered" evidence="12">
    <location>
        <begin position="651"/>
        <end position="706"/>
    </location>
</feature>
<feature type="compositionally biased region" description="Basic and acidic residues" evidence="12">
    <location>
        <begin position="695"/>
        <end position="706"/>
    </location>
</feature>
<keyword evidence="10" id="KW-0906">Nuclear pore complex</keyword>
<dbReference type="OrthoDB" id="3797628at2759"/>
<dbReference type="PANTHER" id="PTHR23198:SF6">
    <property type="entry name" value="NUCLEAR PORE COMPLEX PROTEIN NUP98-NUP96"/>
    <property type="match status" value="1"/>
</dbReference>
<keyword evidence="11" id="KW-0539">Nucleus</keyword>
<comment type="similarity">
    <text evidence="3">Belongs to the nucleoporin GLFG family.</text>
</comment>
<evidence type="ECO:0000256" key="1">
    <source>
        <dbReference type="ARBA" id="ARBA00004567"/>
    </source>
</evidence>
<evidence type="ECO:0000256" key="10">
    <source>
        <dbReference type="ARBA" id="ARBA00023132"/>
    </source>
</evidence>
<dbReference type="GO" id="GO:0051028">
    <property type="term" value="P:mRNA transport"/>
    <property type="evidence" value="ECO:0007669"/>
    <property type="project" value="UniProtKB-KW"/>
</dbReference>
<dbReference type="RefSeq" id="XP_022662711.1">
    <property type="nucleotide sequence ID" value="XM_022806976.1"/>
</dbReference>
<feature type="compositionally biased region" description="Low complexity" evidence="12">
    <location>
        <begin position="654"/>
        <end position="676"/>
    </location>
</feature>
<dbReference type="OMA" id="PMGKGLN"/>
<feature type="compositionally biased region" description="Low complexity" evidence="12">
    <location>
        <begin position="66"/>
        <end position="86"/>
    </location>
</feature>
<dbReference type="Proteomes" id="UP000594260">
    <property type="component" value="Unplaced"/>
</dbReference>
<evidence type="ECO:0000256" key="8">
    <source>
        <dbReference type="ARBA" id="ARBA00022927"/>
    </source>
</evidence>
<dbReference type="Pfam" id="PF21240">
    <property type="entry name" value="Nup98_GLEBS"/>
    <property type="match status" value="1"/>
</dbReference>
<dbReference type="GO" id="GO:0031965">
    <property type="term" value="C:nuclear membrane"/>
    <property type="evidence" value="ECO:0007669"/>
    <property type="project" value="UniProtKB-SubCell"/>
</dbReference>
<dbReference type="GO" id="GO:0000973">
    <property type="term" value="P:post-transcriptional tethering of RNA polymerase II gene DNA at nuclear periphery"/>
    <property type="evidence" value="ECO:0007669"/>
    <property type="project" value="TreeGrafter"/>
</dbReference>
<evidence type="ECO:0000259" key="13">
    <source>
        <dbReference type="PROSITE" id="PS51434"/>
    </source>
</evidence>
<dbReference type="EnsemblMetazoa" id="XM_022806976">
    <property type="protein sequence ID" value="XP_022662711"/>
    <property type="gene ID" value="LOC111250949"/>
</dbReference>
<dbReference type="InterPro" id="IPR021967">
    <property type="entry name" value="Nup98_C"/>
</dbReference>
<dbReference type="GO" id="GO:0044614">
    <property type="term" value="C:nuclear pore cytoplasmic filaments"/>
    <property type="evidence" value="ECO:0007669"/>
    <property type="project" value="TreeGrafter"/>
</dbReference>
<evidence type="ECO:0000256" key="11">
    <source>
        <dbReference type="ARBA" id="ARBA00023242"/>
    </source>
</evidence>
<dbReference type="GO" id="GO:0006606">
    <property type="term" value="P:protein import into nucleus"/>
    <property type="evidence" value="ECO:0007669"/>
    <property type="project" value="TreeGrafter"/>
</dbReference>
<keyword evidence="15" id="KW-1185">Reference proteome</keyword>
<dbReference type="Pfam" id="PF04096">
    <property type="entry name" value="Nucleoporin2"/>
    <property type="match status" value="1"/>
</dbReference>
<proteinExistence type="inferred from homology"/>
<evidence type="ECO:0000313" key="15">
    <source>
        <dbReference type="Proteomes" id="UP000594260"/>
    </source>
</evidence>
<reference evidence="14" key="1">
    <citation type="submission" date="2021-01" db="UniProtKB">
        <authorList>
            <consortium name="EnsemblMetazoa"/>
        </authorList>
    </citation>
    <scope>IDENTIFICATION</scope>
</reference>
<dbReference type="FunCoup" id="A0A7M7MAV1">
    <property type="interactions" value="2182"/>
</dbReference>
<accession>A0A7M7MAV1</accession>
<evidence type="ECO:0000256" key="6">
    <source>
        <dbReference type="ARBA" id="ARBA00022813"/>
    </source>
</evidence>
<dbReference type="RefSeq" id="XP_022662710.1">
    <property type="nucleotide sequence ID" value="XM_022806975.1"/>
</dbReference>
<feature type="compositionally biased region" description="Polar residues" evidence="12">
    <location>
        <begin position="17"/>
        <end position="65"/>
    </location>
</feature>
<dbReference type="InterPro" id="IPR007230">
    <property type="entry name" value="Nup98_auto-Pept-S59_dom"/>
</dbReference>
<dbReference type="Gene3D" id="1.25.40.690">
    <property type="match status" value="1"/>
</dbReference>
<dbReference type="GO" id="GO:0006405">
    <property type="term" value="P:RNA export from nucleus"/>
    <property type="evidence" value="ECO:0007669"/>
    <property type="project" value="TreeGrafter"/>
</dbReference>
<dbReference type="GeneID" id="111250949"/>
<dbReference type="KEGG" id="vde:111250949"/>
<dbReference type="GO" id="GO:0008139">
    <property type="term" value="F:nuclear localization sequence binding"/>
    <property type="evidence" value="ECO:0007669"/>
    <property type="project" value="TreeGrafter"/>
</dbReference>
<keyword evidence="7" id="KW-0509">mRNA transport</keyword>
<evidence type="ECO:0000256" key="12">
    <source>
        <dbReference type="SAM" id="MobiDB-lite"/>
    </source>
</evidence>
<dbReference type="Gene3D" id="1.10.10.2360">
    <property type="match status" value="1"/>
</dbReference>
<dbReference type="SUPFAM" id="SSF82215">
    <property type="entry name" value="C-terminal autoproteolytic domain of nucleoporin nup98"/>
    <property type="match status" value="1"/>
</dbReference>
<dbReference type="GO" id="GO:0003723">
    <property type="term" value="F:RNA binding"/>
    <property type="evidence" value="ECO:0007669"/>
    <property type="project" value="TreeGrafter"/>
</dbReference>
<evidence type="ECO:0000256" key="3">
    <source>
        <dbReference type="ARBA" id="ARBA00008926"/>
    </source>
</evidence>
<dbReference type="Pfam" id="PF12110">
    <property type="entry name" value="Nup96"/>
    <property type="match status" value="1"/>
</dbReference>
<comment type="subcellular location">
    <subcellularLocation>
        <location evidence="2">Nucleus membrane</location>
        <topology evidence="2">Peripheral membrane protein</topology>
        <orientation evidence="2">Nucleoplasmic side</orientation>
    </subcellularLocation>
    <subcellularLocation>
        <location evidence="1">Nucleus</location>
        <location evidence="1">Nuclear pore complex</location>
    </subcellularLocation>
</comment>
<dbReference type="InParanoid" id="A0A7M7MAV1"/>
<dbReference type="Gene3D" id="3.30.1610.10">
    <property type="entry name" value="Peptidase S59, nucleoporin"/>
    <property type="match status" value="1"/>
</dbReference>
<dbReference type="EnsemblMetazoa" id="XM_022806975">
    <property type="protein sequence ID" value="XP_022662710"/>
    <property type="gene ID" value="LOC111250949"/>
</dbReference>
<keyword evidence="8" id="KW-0653">Protein transport</keyword>
<evidence type="ECO:0000256" key="2">
    <source>
        <dbReference type="ARBA" id="ARBA00004620"/>
    </source>
</evidence>
<evidence type="ECO:0000256" key="9">
    <source>
        <dbReference type="ARBA" id="ARBA00023010"/>
    </source>
</evidence>
<evidence type="ECO:0000256" key="5">
    <source>
        <dbReference type="ARBA" id="ARBA00022448"/>
    </source>
</evidence>
<feature type="region of interest" description="Disordered" evidence="12">
    <location>
        <begin position="1"/>
        <end position="105"/>
    </location>
</feature>
<dbReference type="InterPro" id="IPR036903">
    <property type="entry name" value="Nup98_auto-Pept-S59_dom_sf"/>
</dbReference>
<evidence type="ECO:0000256" key="4">
    <source>
        <dbReference type="ARBA" id="ARBA00013472"/>
    </source>
</evidence>
<dbReference type="CTD" id="42816"/>
<keyword evidence="9" id="KW-0811">Translocation</keyword>
<feature type="domain" description="Peptidase S59" evidence="13">
    <location>
        <begin position="743"/>
        <end position="885"/>
    </location>
</feature>
<dbReference type="InterPro" id="IPR037665">
    <property type="entry name" value="Nucleoporin_S59-like"/>
</dbReference>
<evidence type="ECO:0000256" key="7">
    <source>
        <dbReference type="ARBA" id="ARBA00022816"/>
    </source>
</evidence>
<protein>
    <recommendedName>
        <fullName evidence="4">Nuclear pore complex protein Nup98-Nup96</fullName>
    </recommendedName>
</protein>
<dbReference type="GO" id="GO:0034398">
    <property type="term" value="P:telomere tethering at nuclear periphery"/>
    <property type="evidence" value="ECO:0007669"/>
    <property type="project" value="TreeGrafter"/>
</dbReference>
<sequence length="1791" mass="192471">MFGQQPNKPFAFGGSTFGQPNTAFGQPQTSVFGQTSTFGSPATTQQSGGLFGNTQPSGGLFGQTTPSAFGQAPQQQQQAPNSSFSFGGAPQQTAQPSLFGQQTAQQNAATNAFGGGAFGAQTNRPAFGSFGTTSAAPGTSTAPGGLFGTQGTAVPGGLFGNVVSSTTGSGVFGGTGSAFGGVGVGVAPVGTTIPFKVVTGTDTMMKNGTTQNIQTQHQCISCMKEYENKSLEELRVEDYMANRKHGSQNAGGAFGTTAQNPAGAGLFGTSGGGFSFGNTATQNKPLFGSGTSGFGATITQTATNAFGTPNQVVSAPFGAPASSAPSIFGATTTTTGGFGGFGTAQKPAFGGFGTTPASSTQPGATGAFGAAKPFGATGGFGTTGTTPFGAPATGVGAQAGVKPTGLGFGAGQTGFSMTPGTSTFGAPVASSTAFSFGTTTTTASTSLFGGKPTTAGGFGTSTPFSFGNATSGFGAAATPTVTKPFGSFGSPAQNTFGTNLGGGYNTMGMTFGPPAQNQPAPNPLAQSLENMRAQQLVLMTSIPLAGSDSFFKVDMKKDQLRPTSLASQKAVIEDISVKPRTMPITKVKVTPVSLGSSNISNSSLFAGLEDSDASPLKIQSPKRFTIKPKSPPDNVLSLSFFDVPLNSPLSDARGSSANVTSAGSGVVSGAEAGPSSTCTPLRGSTGLDSSGGSGREQRKGAANDTIREDDTALVVRNGHMEQTILGAEANKENENRVGITLRRPGYYTKPPLSALRLDGAGQCWVEDFTIGRTGYGSVMFPGRMDVHGLDLDSTVVFRRKEITVYPDESKKPELGQGLNRRAEVSLDDVYPIRKSTTEKELITNPEELIASGWRRRLELYTVKMGAKFLDYDENTGRWSFRVDHFSRYGLIDESDDEVEMVETRPLPQQATLQLQQQQYQQHQHQQQDASNLRKIPVGISSEEKQIKISSDEDVDRMMHVTLAADNVLPTDNYLFSPASYQMCHSMQLKDGELQGMKASLFLNEMDEEEREFRDPAKGDIVDQWSSQQQQPCHQAYPIKTQPNACLVDSALKPMMGDRDTNETLLGKSPTKQQDVALRADRIHQPVGVPLSAKKNVVDIHDEFISKFDKFPTSHTNSDPLERCQVVHTAARFEVERVPDEASIYSSIGANIYPNELAGFNRLRMRPFLHQWTLARLSDKTLSRPLNIAMLGHTSGASSVSFEKVNFRGSTETLTELMRVQLNNSNVSFDSNGLPLYAPKVGVTLLQDHIRRLADQQDLLETELLNTLKLCDALWGDSVPDSTDLVQMEASRKRALSAWITGVMEGVVAQEVASSENRLQAIISLLSGHQIAAACDEAVAQGDYNLATLIAQAGHDQITKQIAKSMCLQWSESQNDQMIDAERLRIYALLSGYPRWTLSDGTEVNVCAGLDWLRCFALHLWYLCPSNMSIAEVLSEYEQGAQQYATNPEVKYGPEESDVHQHYQNPLHVCFQLIRLFTDSSQTVEKILCPDTVLSVHSQLEYRHCWLLGLVLQSLEYQVPCAEELHVRIACQLEAQGLWQWAVFALLHIGNPQRRQKCVYDLICRHATATVELSEMDCFLTNTLKVPATLIYKAKALCASYEGRRVNQTKLLILAEELNEAHEVLSNHLAVKAIINEQYSLLADLLQKLSTGSVKIPNWNQRGRVYLNYIQLTALLKEVLAAKDDEKAIERIISGTDHTLESVLASLTSKISRLPSGTAEQRLCQIEMSKTTFTAYKTVLTVKSMSDPHLKNSAVRAICQLLRKLALPEDTVAQEFRKLSEEYPEYLPYMEV</sequence>
<dbReference type="FunFam" id="1.10.10.2360:FF:000001">
    <property type="entry name" value="Nuclear pore complex protein Nup98-Nup96"/>
    <property type="match status" value="1"/>
</dbReference>
<keyword evidence="6" id="KW-0068">Autocatalytic cleavage</keyword>
<name>A0A7M7MAV1_VARDE</name>